<name>A0AA95KL74_9GAMM</name>
<dbReference type="PANTHER" id="PTHR37292">
    <property type="entry name" value="VNG6097C"/>
    <property type="match status" value="1"/>
</dbReference>
<accession>A0AA95KL74</accession>
<dbReference type="InterPro" id="IPR004919">
    <property type="entry name" value="GmrSD_N"/>
</dbReference>
<dbReference type="KEGG" id="tdu:QJT80_03990"/>
<dbReference type="EMBL" id="CP124755">
    <property type="protein sequence ID" value="WGZ91638.1"/>
    <property type="molecule type" value="Genomic_DNA"/>
</dbReference>
<dbReference type="Pfam" id="PF03235">
    <property type="entry name" value="GmrSD_N"/>
    <property type="match status" value="1"/>
</dbReference>
<dbReference type="PANTHER" id="PTHR37292:SF2">
    <property type="entry name" value="DUF262 DOMAIN-CONTAINING PROTEIN"/>
    <property type="match status" value="1"/>
</dbReference>
<reference evidence="2" key="1">
    <citation type="journal article" date="2023" name="Int. J. Mol. Sci.">
        <title>Metagenomics Revealed a New Genus 'Candidatus Thiocaldithrix dubininis' gen. nov., sp. nov. and a New Species 'Candidatus Thiothrix putei' sp. nov. in the Family Thiotrichaceae, Some Members of Which Have Traits of Both Na+- and H+-Motive Energetics.</title>
        <authorList>
            <person name="Ravin N.V."/>
            <person name="Muntyan M.S."/>
            <person name="Smolyakov D.D."/>
            <person name="Rudenko T.S."/>
            <person name="Beletsky A.V."/>
            <person name="Mardanov A.V."/>
            <person name="Grabovich M.Y."/>
        </authorList>
    </citation>
    <scope>NUCLEOTIDE SEQUENCE</scope>
    <source>
        <strain evidence="2">GKL-01</strain>
    </source>
</reference>
<dbReference type="Proteomes" id="UP001300672">
    <property type="component" value="Chromosome"/>
</dbReference>
<evidence type="ECO:0000313" key="2">
    <source>
        <dbReference type="EMBL" id="WGZ91638.1"/>
    </source>
</evidence>
<feature type="domain" description="GmrSD restriction endonucleases N-terminal" evidence="1">
    <location>
        <begin position="12"/>
        <end position="259"/>
    </location>
</feature>
<dbReference type="AlphaFoldDB" id="A0AA95KL74"/>
<proteinExistence type="predicted"/>
<reference evidence="2" key="2">
    <citation type="submission" date="2023-04" db="EMBL/GenBank/DDBJ databases">
        <authorList>
            <person name="Beletskiy A.V."/>
            <person name="Mardanov A.V."/>
            <person name="Ravin N.V."/>
        </authorList>
    </citation>
    <scope>NUCLEOTIDE SEQUENCE</scope>
    <source>
        <strain evidence="2">GKL-01</strain>
    </source>
</reference>
<gene>
    <name evidence="2" type="ORF">QJT80_03990</name>
</gene>
<evidence type="ECO:0000259" key="1">
    <source>
        <dbReference type="Pfam" id="PF03235"/>
    </source>
</evidence>
<organism evidence="2">
    <name type="scientific">Candidatus Thiocaldithrix dubininis</name>
    <dbReference type="NCBI Taxonomy" id="3080823"/>
    <lineage>
        <taxon>Bacteria</taxon>
        <taxon>Pseudomonadati</taxon>
        <taxon>Pseudomonadota</taxon>
        <taxon>Gammaproteobacteria</taxon>
        <taxon>Thiotrichales</taxon>
        <taxon>Thiotrichaceae</taxon>
        <taxon>Candidatus Thiocaldithrix</taxon>
    </lineage>
</organism>
<sequence>MSNIQNIDISLQEIVKNIYKNSYLIPKFQRDFVWTTKDITDLGDSIVRGYPISSLLIMPENGTLKVGAHGLIKDECNDLKLNEDSDFKYYILDGQQRMTSIAKLFLAADNKNEYYFDLLAILIERFPEDNIQNDSGLNLNESRNKSNLNDVLCRGFPIGKDKSEKPTRQDNRFISGKSIIDNKFGSIINKFLNNIKDASEDNIDKYTDYLSAVLGAIGGYSIPATVIASDSELGVVIRVFEKVNSTGKKLTLFDLINAKSFQVKNSLYQGGLSDFLTKKLIDKTKNLLKLKAGIDNFFKYDENAETYEKLDKIIRIFEISNLLENNLTPTILQSAMLSRDPEFWFETYNAKNEILFNVLKWLQEENLIDIAQTTFLEYVVAIFIANPKALEYEKFKTEIKKYALYINLSNINFNKSNLDIVEKLFLISKKVTDNHSSAKFIYTSPSSSPNLSKERILEFTTSRAEFKTILHILYNEKVSGCFTHDISGNRIKEIDKTKMDSHHIYPKSRVKDFNLKSPFNSIANIILVDSSTNREEFKDKSPEEYFSEIKKQSNGNSFCDKNLINIDEASKINSEEDAMMFIENRADQIAQIVNSYFD</sequence>
<protein>
    <submittedName>
        <fullName evidence="2">DUF262 domain-containing protein</fullName>
    </submittedName>
</protein>